<evidence type="ECO:0000256" key="5">
    <source>
        <dbReference type="ARBA" id="ARBA00022827"/>
    </source>
</evidence>
<dbReference type="SUPFAM" id="SSF52833">
    <property type="entry name" value="Thioredoxin-like"/>
    <property type="match status" value="1"/>
</dbReference>
<dbReference type="GO" id="GO:0000139">
    <property type="term" value="C:Golgi membrane"/>
    <property type="evidence" value="ECO:0007669"/>
    <property type="project" value="TreeGrafter"/>
</dbReference>
<dbReference type="InterPro" id="IPR036774">
    <property type="entry name" value="ERV/ALR_sulphydryl_oxid_sf"/>
</dbReference>
<keyword evidence="4 11" id="KW-0732">Signal</keyword>
<comment type="catalytic activity">
    <reaction evidence="9 10">
        <text>2 R'C(R)SH + O2 = R'C(R)S-S(R)CR' + H2O2</text>
        <dbReference type="Rhea" id="RHEA:17357"/>
        <dbReference type="ChEBI" id="CHEBI:15379"/>
        <dbReference type="ChEBI" id="CHEBI:16240"/>
        <dbReference type="ChEBI" id="CHEBI:16520"/>
        <dbReference type="ChEBI" id="CHEBI:17412"/>
        <dbReference type="EC" id="1.8.3.2"/>
    </reaction>
</comment>
<evidence type="ECO:0000256" key="9">
    <source>
        <dbReference type="ARBA" id="ARBA00048864"/>
    </source>
</evidence>
<dbReference type="Pfam" id="PF00085">
    <property type="entry name" value="Thioredoxin"/>
    <property type="match status" value="1"/>
</dbReference>
<dbReference type="InterPro" id="IPR039798">
    <property type="entry name" value="Sulfhydryl_oxidase"/>
</dbReference>
<feature type="domain" description="Thioredoxin" evidence="13">
    <location>
        <begin position="18"/>
        <end position="156"/>
    </location>
</feature>
<evidence type="ECO:0000256" key="2">
    <source>
        <dbReference type="ARBA" id="ARBA00006041"/>
    </source>
</evidence>
<dbReference type="WBParaSite" id="ALUE_0000509701-mRNA-1">
    <property type="protein sequence ID" value="ALUE_0000509701-mRNA-1"/>
    <property type="gene ID" value="ALUE_0000509701"/>
</dbReference>
<dbReference type="InterPro" id="IPR040986">
    <property type="entry name" value="QSOX_FAD-bd_dom"/>
</dbReference>
<dbReference type="PANTHER" id="PTHR22897">
    <property type="entry name" value="QUIESCIN Q6-RELATED SULFHYDRYL OXIDASE"/>
    <property type="match status" value="1"/>
</dbReference>
<comment type="similarity">
    <text evidence="2">Belongs to the quiescin-sulfhydryl oxidase (QSOX) family.</text>
</comment>
<keyword evidence="10" id="KW-1133">Transmembrane helix</keyword>
<keyword evidence="6 10" id="KW-0560">Oxidoreductase</keyword>
<evidence type="ECO:0000259" key="13">
    <source>
        <dbReference type="PROSITE" id="PS51352"/>
    </source>
</evidence>
<evidence type="ECO:0000256" key="10">
    <source>
        <dbReference type="RuleBase" id="RU371123"/>
    </source>
</evidence>
<keyword evidence="3 10" id="KW-0285">Flavoprotein</keyword>
<comment type="cofactor">
    <cofactor evidence="1 10">
        <name>FAD</name>
        <dbReference type="ChEBI" id="CHEBI:57692"/>
    </cofactor>
</comment>
<dbReference type="Pfam" id="PF18371">
    <property type="entry name" value="FAD_SOX"/>
    <property type="match status" value="1"/>
</dbReference>
<keyword evidence="14" id="KW-1185">Reference proteome</keyword>
<dbReference type="InterPro" id="IPR042568">
    <property type="entry name" value="QSOX_FAD-bd_sf"/>
</dbReference>
<evidence type="ECO:0000259" key="12">
    <source>
        <dbReference type="PROSITE" id="PS51324"/>
    </source>
</evidence>
<dbReference type="InterPro" id="IPR017905">
    <property type="entry name" value="ERV/ALR_sulphydryl_oxidase"/>
</dbReference>
<evidence type="ECO:0000256" key="4">
    <source>
        <dbReference type="ARBA" id="ARBA00022729"/>
    </source>
</evidence>
<dbReference type="Proteomes" id="UP000036681">
    <property type="component" value="Unplaced"/>
</dbReference>
<dbReference type="Pfam" id="PF04777">
    <property type="entry name" value="Evr1_Alr"/>
    <property type="match status" value="1"/>
</dbReference>
<keyword evidence="10" id="KW-0812">Transmembrane</keyword>
<evidence type="ECO:0000313" key="15">
    <source>
        <dbReference type="WBParaSite" id="ALUE_0000509701-mRNA-1"/>
    </source>
</evidence>
<keyword evidence="7" id="KW-1015">Disulfide bond</keyword>
<dbReference type="PROSITE" id="PS51352">
    <property type="entry name" value="THIOREDOXIN_2"/>
    <property type="match status" value="1"/>
</dbReference>
<dbReference type="InterPro" id="IPR036249">
    <property type="entry name" value="Thioredoxin-like_sf"/>
</dbReference>
<reference evidence="15" key="1">
    <citation type="submission" date="2023-03" db="UniProtKB">
        <authorList>
            <consortium name="WormBaseParasite"/>
        </authorList>
    </citation>
    <scope>IDENTIFICATION</scope>
</reference>
<feature type="transmembrane region" description="Helical" evidence="10">
    <location>
        <begin position="639"/>
        <end position="659"/>
    </location>
</feature>
<dbReference type="PROSITE" id="PS51324">
    <property type="entry name" value="ERV_ALR"/>
    <property type="match status" value="1"/>
</dbReference>
<protein>
    <recommendedName>
        <fullName evidence="10">Sulfhydryl oxidase</fullName>
        <ecNumber evidence="10">1.8.3.2</ecNumber>
    </recommendedName>
</protein>
<evidence type="ECO:0000313" key="14">
    <source>
        <dbReference type="Proteomes" id="UP000036681"/>
    </source>
</evidence>
<keyword evidence="10" id="KW-0472">Membrane</keyword>
<dbReference type="InterPro" id="IPR013766">
    <property type="entry name" value="Thioredoxin_domain"/>
</dbReference>
<dbReference type="GO" id="GO:0005615">
    <property type="term" value="C:extracellular space"/>
    <property type="evidence" value="ECO:0007669"/>
    <property type="project" value="TreeGrafter"/>
</dbReference>
<dbReference type="PANTHER" id="PTHR22897:SF26">
    <property type="entry name" value="SULFHYDRYL OXIDASE"/>
    <property type="match status" value="1"/>
</dbReference>
<name>A0A9J2P5K4_ASCLU</name>
<feature type="signal peptide" evidence="11">
    <location>
        <begin position="1"/>
        <end position="21"/>
    </location>
</feature>
<feature type="chain" id="PRO_5039903478" description="Sulfhydryl oxidase" evidence="11">
    <location>
        <begin position="22"/>
        <end position="678"/>
    </location>
</feature>
<evidence type="ECO:0000256" key="3">
    <source>
        <dbReference type="ARBA" id="ARBA00022630"/>
    </source>
</evidence>
<dbReference type="SUPFAM" id="SSF69000">
    <property type="entry name" value="FAD-dependent thiol oxidase"/>
    <property type="match status" value="1"/>
</dbReference>
<dbReference type="AlphaFoldDB" id="A0A9J2P5K4"/>
<accession>A0A9J2P5K4</accession>
<dbReference type="Gene3D" id="1.20.120.310">
    <property type="entry name" value="ERV/ALR sulfhydryl oxidase domain"/>
    <property type="match status" value="1"/>
</dbReference>
<dbReference type="Gene3D" id="1.20.120.1960">
    <property type="entry name" value="QSOX sulfhydryl oxidase domain"/>
    <property type="match status" value="1"/>
</dbReference>
<evidence type="ECO:0000256" key="8">
    <source>
        <dbReference type="ARBA" id="ARBA00023180"/>
    </source>
</evidence>
<dbReference type="Gene3D" id="3.40.30.10">
    <property type="entry name" value="Glutaredoxin"/>
    <property type="match status" value="1"/>
</dbReference>
<sequence length="678" mass="77995">MGYSKFFIGVLIAALLDHVIGDEKSLFSNEDQILQLDVDNFNQKVYNQGRAFFVEFYSSWCGACIAYAPLYKKFALDVQAWKPIIEVAAVNCADDKNSRVCREHAIDAFPTIKYFKYMSRGKEDGIRYEGNKHELTTLPLDVAQLVCDDWLKQRPPQWPSFDYADKCAINYWLLESVSAEYADSDSSSTVESLWQLAGPEAKLLALIVEAYPARVTWAEKINFAMDKRVHTVLLSSGDALARSLGATTPTDLPKFYLYVKGQELPVFLSEAKITWQQIREKITERLIAVGIERMAPSAVTAPPVVQQTEQTITANWNQFEVQLLDLTSAMYYILKEEIPRRQLIEGENMSALKLWIHMLKKYAPGTVPIRRLFYRLDEWLSQTSQVSAEQWIAKVDSVQSDLGYPLPTNMTWIACRGSKPYLRGYSCGLWTLLHTITVEAFRIEQNNPSFDAAVEVIEPIHQFIYRYFSCEVCGKHFHNHVEKTDKSAIRRAADSIMWLWRAHNIVNKILAKSQSEDPAFPKQQFPPASICAPCHNSDGFVDSEVLNFLIAYYSDIKTDSAEQAPVYKVSEFEGGAVKTAASKRFNPRFAVGVDKVDRLEQAEQRLRRENLDANPQRRWKHIDANDYVKPYDPSSGSHFFYLFWLSIVAAAVFITYMKYRRNRTKFWKTFYYYNDYKL</sequence>
<evidence type="ECO:0000256" key="7">
    <source>
        <dbReference type="ARBA" id="ARBA00023157"/>
    </source>
</evidence>
<dbReference type="CDD" id="cd02992">
    <property type="entry name" value="PDI_a_QSOX"/>
    <property type="match status" value="1"/>
</dbReference>
<dbReference type="GO" id="GO:0016971">
    <property type="term" value="F:flavin-dependent sulfhydryl oxidase activity"/>
    <property type="evidence" value="ECO:0007669"/>
    <property type="project" value="InterPro"/>
</dbReference>
<keyword evidence="5 10" id="KW-0274">FAD</keyword>
<dbReference type="EC" id="1.8.3.2" evidence="10"/>
<dbReference type="GO" id="GO:0006457">
    <property type="term" value="P:protein folding"/>
    <property type="evidence" value="ECO:0007669"/>
    <property type="project" value="TreeGrafter"/>
</dbReference>
<feature type="domain" description="ERV/ALR sulfhydryl oxidase" evidence="12">
    <location>
        <begin position="418"/>
        <end position="525"/>
    </location>
</feature>
<evidence type="ECO:0000256" key="1">
    <source>
        <dbReference type="ARBA" id="ARBA00001974"/>
    </source>
</evidence>
<proteinExistence type="inferred from homology"/>
<keyword evidence="8" id="KW-0325">Glycoprotein</keyword>
<evidence type="ECO:0000256" key="11">
    <source>
        <dbReference type="SAM" id="SignalP"/>
    </source>
</evidence>
<organism evidence="14 15">
    <name type="scientific">Ascaris lumbricoides</name>
    <name type="common">Giant roundworm</name>
    <dbReference type="NCBI Taxonomy" id="6252"/>
    <lineage>
        <taxon>Eukaryota</taxon>
        <taxon>Metazoa</taxon>
        <taxon>Ecdysozoa</taxon>
        <taxon>Nematoda</taxon>
        <taxon>Chromadorea</taxon>
        <taxon>Rhabditida</taxon>
        <taxon>Spirurina</taxon>
        <taxon>Ascaridomorpha</taxon>
        <taxon>Ascaridoidea</taxon>
        <taxon>Ascarididae</taxon>
        <taxon>Ascaris</taxon>
    </lineage>
</organism>
<dbReference type="GO" id="GO:0003756">
    <property type="term" value="F:protein disulfide isomerase activity"/>
    <property type="evidence" value="ECO:0007669"/>
    <property type="project" value="TreeGrafter"/>
</dbReference>
<evidence type="ECO:0000256" key="6">
    <source>
        <dbReference type="ARBA" id="ARBA00023002"/>
    </source>
</evidence>